<keyword evidence="2" id="KW-1185">Reference proteome</keyword>
<dbReference type="EnsemblMetazoa" id="G30387.1">
    <property type="protein sequence ID" value="G30387.1:cds"/>
    <property type="gene ID" value="G30387"/>
</dbReference>
<evidence type="ECO:0000313" key="1">
    <source>
        <dbReference type="EnsemblMetazoa" id="G30387.1:cds"/>
    </source>
</evidence>
<organism evidence="1 2">
    <name type="scientific">Magallana gigas</name>
    <name type="common">Pacific oyster</name>
    <name type="synonym">Crassostrea gigas</name>
    <dbReference type="NCBI Taxonomy" id="29159"/>
    <lineage>
        <taxon>Eukaryota</taxon>
        <taxon>Metazoa</taxon>
        <taxon>Spiralia</taxon>
        <taxon>Lophotrochozoa</taxon>
        <taxon>Mollusca</taxon>
        <taxon>Bivalvia</taxon>
        <taxon>Autobranchia</taxon>
        <taxon>Pteriomorphia</taxon>
        <taxon>Ostreida</taxon>
        <taxon>Ostreoidea</taxon>
        <taxon>Ostreidae</taxon>
        <taxon>Magallana</taxon>
    </lineage>
</organism>
<dbReference type="Proteomes" id="UP000005408">
    <property type="component" value="Unassembled WGS sequence"/>
</dbReference>
<name>A0A8W8LW48_MAGGI</name>
<protein>
    <submittedName>
        <fullName evidence="1">Uncharacterized protein</fullName>
    </submittedName>
</protein>
<dbReference type="AlphaFoldDB" id="A0A8W8LW48"/>
<sequence>MTRSIGDGDIGDVISPFLHLKIMACDVNQTIDERSYHCALIANGNEDTLVLNSNKVNLNITGSFEGKQEKCAAHSHAMFVKGSIYVFIKIALIRVMSY</sequence>
<reference evidence="1" key="1">
    <citation type="submission" date="2022-08" db="UniProtKB">
        <authorList>
            <consortium name="EnsemblMetazoa"/>
        </authorList>
    </citation>
    <scope>IDENTIFICATION</scope>
    <source>
        <strain evidence="1">05x7-T-G4-1.051#20</strain>
    </source>
</reference>
<accession>A0A8W8LW48</accession>
<evidence type="ECO:0000313" key="2">
    <source>
        <dbReference type="Proteomes" id="UP000005408"/>
    </source>
</evidence>
<proteinExistence type="predicted"/>